<dbReference type="STRING" id="1380566.A0A179FCG6"/>
<dbReference type="KEGG" id="pchm:VFPPC_08976"/>
<feature type="region of interest" description="Disordered" evidence="1">
    <location>
        <begin position="307"/>
        <end position="343"/>
    </location>
</feature>
<dbReference type="AlphaFoldDB" id="A0A179FCG6"/>
<dbReference type="Proteomes" id="UP000078397">
    <property type="component" value="Unassembled WGS sequence"/>
</dbReference>
<organism evidence="3 4">
    <name type="scientific">Pochonia chlamydosporia 170</name>
    <dbReference type="NCBI Taxonomy" id="1380566"/>
    <lineage>
        <taxon>Eukaryota</taxon>
        <taxon>Fungi</taxon>
        <taxon>Dikarya</taxon>
        <taxon>Ascomycota</taxon>
        <taxon>Pezizomycotina</taxon>
        <taxon>Sordariomycetes</taxon>
        <taxon>Hypocreomycetidae</taxon>
        <taxon>Hypocreales</taxon>
        <taxon>Clavicipitaceae</taxon>
        <taxon>Pochonia</taxon>
    </lineage>
</organism>
<evidence type="ECO:0000259" key="2">
    <source>
        <dbReference type="PROSITE" id="PS00028"/>
    </source>
</evidence>
<feature type="compositionally biased region" description="Low complexity" evidence="1">
    <location>
        <begin position="233"/>
        <end position="244"/>
    </location>
</feature>
<protein>
    <submittedName>
        <fullName evidence="3">Zinc finger domain-containing protein</fullName>
    </submittedName>
</protein>
<dbReference type="GeneID" id="28851580"/>
<gene>
    <name evidence="3" type="ORF">VFPPC_08976</name>
</gene>
<feature type="compositionally biased region" description="Polar residues" evidence="1">
    <location>
        <begin position="863"/>
        <end position="876"/>
    </location>
</feature>
<feature type="region of interest" description="Disordered" evidence="1">
    <location>
        <begin position="841"/>
        <end position="885"/>
    </location>
</feature>
<feature type="compositionally biased region" description="Low complexity" evidence="1">
    <location>
        <begin position="322"/>
        <end position="343"/>
    </location>
</feature>
<evidence type="ECO:0000313" key="4">
    <source>
        <dbReference type="Proteomes" id="UP000078397"/>
    </source>
</evidence>
<feature type="compositionally biased region" description="Low complexity" evidence="1">
    <location>
        <begin position="25"/>
        <end position="46"/>
    </location>
</feature>
<feature type="compositionally biased region" description="Polar residues" evidence="1">
    <location>
        <begin position="444"/>
        <end position="462"/>
    </location>
</feature>
<feature type="compositionally biased region" description="Basic and acidic residues" evidence="1">
    <location>
        <begin position="954"/>
        <end position="968"/>
    </location>
</feature>
<dbReference type="InterPro" id="IPR013087">
    <property type="entry name" value="Znf_C2H2_type"/>
</dbReference>
<sequence>METGKRSSFDEISIAALRRFTRTPTSHRLSLRRSTSGSTSSASIKSFESDKQPPCVYETTRDTPSDECALHRFIVWAAVKRNVCPKMTAEERRECPLLRCRKRFPNHELLLQHLYSCEHLESGEYWCYDCGKVETFHEMNKCRRCLGHPSKRKKLMSLAKSVFSNLGRPKTASLPPLELEIEESPPSYDYSVHGQAVQQFELQSNEIHEIDSSEVTLATIPEDREVLEHDFLSRSSSTSSTYTRPLSVCSRQSMGGSQEPVNYESYIKWSPSPPVKTISPADLVKPTPVNPTVKPALQLNTTTALDFYRARSRRRSKNLQPSSSVRSTSSTTSTNSTSSTASCTISPMSAWSDAWANGTGFESTLTSPADDVPNPDDVFPCSQPLPPHPEVDEMDLAFPQFGDGPGGMVGLSELPADVPTYLCPGPADQPNIFSATTVEIIPSPTQTLRPRDPSNTTEQSHQLMEELKSRDSQQASPYTLMYSARDTLDLHVSASLEKLEQLSRSGNNHVAAQFCNMKANSVSLTGFETMSELLQGKQVQSPGQLLSFLHVVYSLSLVIHEQDATNWWAELFTQAVSYSSGMSQEDRHAYLQVVDFLWKPGDLTDEEFMEILQQCLSQPSTSAWKGKQPAGSIGSNDPLLFISQYFLDELEYAALHNTTKPEIQTSNLCTQHLKDTSLVMVPNSSFGEAANYLILSLSHQYHNVGGFVTRMKILLDKVISNHISTVRRLELELLQSGKMQLPSEVYFEAYVQQVRTQIDSLQNRVGLQYPLRLQYYKLGIELAARIMHGHDGLALGGTIDEPGPAASGLDISELHVPMSIDFSFDNFVPFEAGLPAVEEPLETARSTTSTEQEQHHWPPATPGASTTISPAKQATPLTPPKSEETMVSSKMNSEMCCDICGYRPKGDPKWFHGSMAKHKKLQHGTSPPKIYQCPFPGCNSQYKKRPDNLRQHQIEKGHFVDGQDEFSKGRKRRKLE</sequence>
<name>A0A179FCG6_METCM</name>
<proteinExistence type="predicted"/>
<dbReference type="OrthoDB" id="5366163at2759"/>
<evidence type="ECO:0000313" key="3">
    <source>
        <dbReference type="EMBL" id="OAQ63067.1"/>
    </source>
</evidence>
<feature type="compositionally biased region" description="Polar residues" evidence="1">
    <location>
        <begin position="249"/>
        <end position="258"/>
    </location>
</feature>
<feature type="domain" description="C2H2-type" evidence="2">
    <location>
        <begin position="95"/>
        <end position="119"/>
    </location>
</feature>
<accession>A0A179FCG6</accession>
<dbReference type="RefSeq" id="XP_018140647.1">
    <property type="nucleotide sequence ID" value="XM_018287586.1"/>
</dbReference>
<feature type="region of interest" description="Disordered" evidence="1">
    <location>
        <begin position="362"/>
        <end position="387"/>
    </location>
</feature>
<feature type="region of interest" description="Disordered" evidence="1">
    <location>
        <begin position="232"/>
        <end position="258"/>
    </location>
</feature>
<dbReference type="EMBL" id="LSBJ02000006">
    <property type="protein sequence ID" value="OAQ63067.1"/>
    <property type="molecule type" value="Genomic_DNA"/>
</dbReference>
<dbReference type="SMART" id="SM00355">
    <property type="entry name" value="ZnF_C2H2"/>
    <property type="match status" value="2"/>
</dbReference>
<evidence type="ECO:0000256" key="1">
    <source>
        <dbReference type="SAM" id="MobiDB-lite"/>
    </source>
</evidence>
<comment type="caution">
    <text evidence="3">The sequence shown here is derived from an EMBL/GenBank/DDBJ whole genome shotgun (WGS) entry which is preliminary data.</text>
</comment>
<feature type="region of interest" description="Disordered" evidence="1">
    <location>
        <begin position="25"/>
        <end position="47"/>
    </location>
</feature>
<feature type="region of interest" description="Disordered" evidence="1">
    <location>
        <begin position="954"/>
        <end position="976"/>
    </location>
</feature>
<reference evidence="3 4" key="1">
    <citation type="journal article" date="2016" name="PLoS Pathog.">
        <title>Biosynthesis of antibiotic leucinostatins in bio-control fungus Purpureocillium lilacinum and their inhibition on phytophthora revealed by genome mining.</title>
        <authorList>
            <person name="Wang G."/>
            <person name="Liu Z."/>
            <person name="Lin R."/>
            <person name="Li E."/>
            <person name="Mao Z."/>
            <person name="Ling J."/>
            <person name="Yang Y."/>
            <person name="Yin W.B."/>
            <person name="Xie B."/>
        </authorList>
    </citation>
    <scope>NUCLEOTIDE SEQUENCE [LARGE SCALE GENOMIC DNA]</scope>
    <source>
        <strain evidence="3">170</strain>
    </source>
</reference>
<feature type="region of interest" description="Disordered" evidence="1">
    <location>
        <begin position="444"/>
        <end position="470"/>
    </location>
</feature>
<dbReference type="PROSITE" id="PS00028">
    <property type="entry name" value="ZINC_FINGER_C2H2_1"/>
    <property type="match status" value="1"/>
</dbReference>
<keyword evidence="4" id="KW-1185">Reference proteome</keyword>